<dbReference type="CDD" id="cd10548">
    <property type="entry name" value="cupin_CDO"/>
    <property type="match status" value="1"/>
</dbReference>
<dbReference type="Proteomes" id="UP000010475">
    <property type="component" value="Chromosome"/>
</dbReference>
<dbReference type="eggNOG" id="COG5553">
    <property type="taxonomic scope" value="Bacteria"/>
</dbReference>
<dbReference type="AlphaFoldDB" id="K9X4D5"/>
<accession>K9X4D5</accession>
<dbReference type="InterPro" id="IPR014710">
    <property type="entry name" value="RmlC-like_jellyroll"/>
</dbReference>
<dbReference type="RefSeq" id="WP_015210750.1">
    <property type="nucleotide sequence ID" value="NC_019757.1"/>
</dbReference>
<reference evidence="1 2" key="1">
    <citation type="submission" date="2012-06" db="EMBL/GenBank/DDBJ databases">
        <title>Finished chromosome of genome of Cylindrospermum stagnale PCC 7417.</title>
        <authorList>
            <consortium name="US DOE Joint Genome Institute"/>
            <person name="Gugger M."/>
            <person name="Coursin T."/>
            <person name="Rippka R."/>
            <person name="Tandeau De Marsac N."/>
            <person name="Huntemann M."/>
            <person name="Wei C.-L."/>
            <person name="Han J."/>
            <person name="Detter J.C."/>
            <person name="Han C."/>
            <person name="Tapia R."/>
            <person name="Chen A."/>
            <person name="Kyrpides N."/>
            <person name="Mavromatis K."/>
            <person name="Markowitz V."/>
            <person name="Szeto E."/>
            <person name="Ivanova N."/>
            <person name="Pagani I."/>
            <person name="Pati A."/>
            <person name="Goodwin L."/>
            <person name="Nordberg H.P."/>
            <person name="Cantor M.N."/>
            <person name="Hua S.X."/>
            <person name="Woyke T."/>
            <person name="Kerfeld C.A."/>
        </authorList>
    </citation>
    <scope>NUCLEOTIDE SEQUENCE [LARGE SCALE GENOMIC DNA]</scope>
    <source>
        <strain evidence="1 2">PCC 7417</strain>
    </source>
</reference>
<dbReference type="OrthoDB" id="7059163at2"/>
<gene>
    <name evidence="1" type="ORF">Cylst_5504</name>
</gene>
<keyword evidence="2" id="KW-1185">Reference proteome</keyword>
<dbReference type="SUPFAM" id="SSF51182">
    <property type="entry name" value="RmlC-like cupins"/>
    <property type="match status" value="1"/>
</dbReference>
<organism evidence="1 2">
    <name type="scientific">Cylindrospermum stagnale PCC 7417</name>
    <dbReference type="NCBI Taxonomy" id="56107"/>
    <lineage>
        <taxon>Bacteria</taxon>
        <taxon>Bacillati</taxon>
        <taxon>Cyanobacteriota</taxon>
        <taxon>Cyanophyceae</taxon>
        <taxon>Nostocales</taxon>
        <taxon>Nostocaceae</taxon>
        <taxon>Cylindrospermum</taxon>
    </lineage>
</organism>
<sequence length="203" mass="23246">MTGKDWLVTGDGQYQACKSARAWDLLRDNYRLYRFLTEVEDVINEAEDESVFLPKIRLLVRRLIVNSYWVQSQFLEPDPKTGTSVLLLYHELGFPLTVQMVSFAPGIMSNIHNHGTWGVVAVLKGQEKNTFWRRSQSVEFPDKIETTGEISLLPGDIISLTHDAIHRVKAVGDEPTVTFNIYGETDSRKRFEFDAVNHIAKKF</sequence>
<dbReference type="InterPro" id="IPR011051">
    <property type="entry name" value="RmlC_Cupin_sf"/>
</dbReference>
<dbReference type="HOGENOM" id="CLU_1377514_0_0_3"/>
<name>K9X4D5_9NOST</name>
<dbReference type="EMBL" id="CP003642">
    <property type="protein sequence ID" value="AFZ27515.1"/>
    <property type="molecule type" value="Genomic_DNA"/>
</dbReference>
<dbReference type="PATRIC" id="fig|56107.3.peg.6054"/>
<proteinExistence type="predicted"/>
<protein>
    <submittedName>
        <fullName evidence="1">Putative metal-dependent enzyme of the double-stranded beta helix superfamily</fullName>
    </submittedName>
</protein>
<evidence type="ECO:0000313" key="1">
    <source>
        <dbReference type="EMBL" id="AFZ27515.1"/>
    </source>
</evidence>
<evidence type="ECO:0000313" key="2">
    <source>
        <dbReference type="Proteomes" id="UP000010475"/>
    </source>
</evidence>
<dbReference type="STRING" id="56107.Cylst_5504"/>
<dbReference type="Gene3D" id="2.60.120.10">
    <property type="entry name" value="Jelly Rolls"/>
    <property type="match status" value="1"/>
</dbReference>
<dbReference type="KEGG" id="csg:Cylst_5504"/>